<dbReference type="GO" id="GO:0008270">
    <property type="term" value="F:zinc ion binding"/>
    <property type="evidence" value="ECO:0007669"/>
    <property type="project" value="UniProtKB-KW"/>
</dbReference>
<feature type="region of interest" description="Disordered" evidence="10">
    <location>
        <begin position="1"/>
        <end position="37"/>
    </location>
</feature>
<feature type="region of interest" description="Disordered" evidence="10">
    <location>
        <begin position="127"/>
        <end position="212"/>
    </location>
</feature>
<protein>
    <submittedName>
        <fullName evidence="14">Uncharacterized protein</fullName>
    </submittedName>
</protein>
<evidence type="ECO:0000256" key="7">
    <source>
        <dbReference type="ARBA" id="ARBA00023242"/>
    </source>
</evidence>
<comment type="subcellular location">
    <subcellularLocation>
        <location evidence="1">Nucleus</location>
    </subcellularLocation>
</comment>
<feature type="compositionally biased region" description="Gly residues" evidence="10">
    <location>
        <begin position="13"/>
        <end position="28"/>
    </location>
</feature>
<name>A0A914KQ84_MELIC</name>
<evidence type="ECO:0000256" key="3">
    <source>
        <dbReference type="ARBA" id="ARBA00022723"/>
    </source>
</evidence>
<dbReference type="InterPro" id="IPR000504">
    <property type="entry name" value="RRM_dom"/>
</dbReference>
<dbReference type="Proteomes" id="UP000887563">
    <property type="component" value="Unplaced"/>
</dbReference>
<keyword evidence="3" id="KW-0479">Metal-binding</keyword>
<keyword evidence="13" id="KW-1185">Reference proteome</keyword>
<keyword evidence="5" id="KW-0862">Zinc</keyword>
<keyword evidence="7" id="KW-0539">Nucleus</keyword>
<evidence type="ECO:0000256" key="6">
    <source>
        <dbReference type="ARBA" id="ARBA00022884"/>
    </source>
</evidence>
<evidence type="ECO:0000256" key="1">
    <source>
        <dbReference type="ARBA" id="ARBA00004123"/>
    </source>
</evidence>
<dbReference type="Gene3D" id="4.10.1060.10">
    <property type="entry name" value="Zinc finger, RanBP2-type"/>
    <property type="match status" value="1"/>
</dbReference>
<dbReference type="GO" id="GO:0006355">
    <property type="term" value="P:regulation of DNA-templated transcription"/>
    <property type="evidence" value="ECO:0007669"/>
    <property type="project" value="InterPro"/>
</dbReference>
<keyword evidence="4 9" id="KW-0863">Zinc-finger</keyword>
<feature type="compositionally biased region" description="Gly residues" evidence="10">
    <location>
        <begin position="160"/>
        <end position="203"/>
    </location>
</feature>
<comment type="similarity">
    <text evidence="2">Belongs to the RRM TET family.</text>
</comment>
<dbReference type="GO" id="GO:0005634">
    <property type="term" value="C:nucleus"/>
    <property type="evidence" value="ECO:0007669"/>
    <property type="project" value="UniProtKB-SubCell"/>
</dbReference>
<dbReference type="AlphaFoldDB" id="A0A914KQ84"/>
<feature type="compositionally biased region" description="Gly residues" evidence="10">
    <location>
        <begin position="257"/>
        <end position="281"/>
    </location>
</feature>
<dbReference type="SUPFAM" id="SSF90209">
    <property type="entry name" value="Ran binding protein zinc finger-like"/>
    <property type="match status" value="1"/>
</dbReference>
<dbReference type="PANTHER" id="PTHR23238">
    <property type="entry name" value="RNA BINDING PROTEIN"/>
    <property type="match status" value="1"/>
</dbReference>
<evidence type="ECO:0000313" key="14">
    <source>
        <dbReference type="WBParaSite" id="Minc3s00074g03645"/>
    </source>
</evidence>
<feature type="domain" description="RRM" evidence="11">
    <location>
        <begin position="39"/>
        <end position="125"/>
    </location>
</feature>
<feature type="compositionally biased region" description="Gly residues" evidence="10">
    <location>
        <begin position="132"/>
        <end position="152"/>
    </location>
</feature>
<feature type="region of interest" description="Disordered" evidence="10">
    <location>
        <begin position="235"/>
        <end position="287"/>
    </location>
</feature>
<sequence length="287" mass="28162">MLIETGGGDRRSGGGGGGRSGGGGGGGGYRDREPQQSKNVLFFSGLPLNANEQFINDVFTMEQGDIEVGPNGEPKIKIYKEAGHSKGECTIIFRDETVAQRVLSTYNGQPFPGSDSHMNISFAKFDEKSGGERSGGGGGGRGGGGRSGGGYGGRDDRGGGGRGGGRRGGGGGGGRGGGGGGGRGGGGRGGGGGGGRFGGGGGRGGDKGRNFEMRKGDWTCGCGNINFAFRRECNSCKAPKQDGPGEGVPGGPPPPYNGGGGDAGGPMRMGGRGGGFGGGGADRSRPY</sequence>
<evidence type="ECO:0000256" key="4">
    <source>
        <dbReference type="ARBA" id="ARBA00022771"/>
    </source>
</evidence>
<dbReference type="PROSITE" id="PS50199">
    <property type="entry name" value="ZF_RANBP2_2"/>
    <property type="match status" value="1"/>
</dbReference>
<evidence type="ECO:0000259" key="12">
    <source>
        <dbReference type="PROSITE" id="PS50199"/>
    </source>
</evidence>
<dbReference type="InterPro" id="IPR034870">
    <property type="entry name" value="TET_fam"/>
</dbReference>
<dbReference type="Gene3D" id="3.30.70.330">
    <property type="match status" value="1"/>
</dbReference>
<accession>A0A914KQ84</accession>
<evidence type="ECO:0000256" key="8">
    <source>
        <dbReference type="PROSITE-ProRule" id="PRU00176"/>
    </source>
</evidence>
<evidence type="ECO:0000256" key="5">
    <source>
        <dbReference type="ARBA" id="ARBA00022833"/>
    </source>
</evidence>
<feature type="domain" description="RanBP2-type" evidence="12">
    <location>
        <begin position="214"/>
        <end position="242"/>
    </location>
</feature>
<keyword evidence="6 8" id="KW-0694">RNA-binding</keyword>
<dbReference type="GO" id="GO:0003723">
    <property type="term" value="F:RNA binding"/>
    <property type="evidence" value="ECO:0007669"/>
    <property type="project" value="UniProtKB-UniRule"/>
</dbReference>
<proteinExistence type="inferred from homology"/>
<organism evidence="13 14">
    <name type="scientific">Meloidogyne incognita</name>
    <name type="common">Southern root-knot nematode worm</name>
    <name type="synonym">Oxyuris incognita</name>
    <dbReference type="NCBI Taxonomy" id="6306"/>
    <lineage>
        <taxon>Eukaryota</taxon>
        <taxon>Metazoa</taxon>
        <taxon>Ecdysozoa</taxon>
        <taxon>Nematoda</taxon>
        <taxon>Chromadorea</taxon>
        <taxon>Rhabditida</taxon>
        <taxon>Tylenchina</taxon>
        <taxon>Tylenchomorpha</taxon>
        <taxon>Tylenchoidea</taxon>
        <taxon>Meloidogynidae</taxon>
        <taxon>Meloidogyninae</taxon>
        <taxon>Meloidogyne</taxon>
        <taxon>Meloidogyne incognita group</taxon>
    </lineage>
</organism>
<dbReference type="WBParaSite" id="Minc3s00074g03645">
    <property type="protein sequence ID" value="Minc3s00074g03645"/>
    <property type="gene ID" value="Minc3s00074g03645"/>
</dbReference>
<dbReference type="PROSITE" id="PS50102">
    <property type="entry name" value="RRM"/>
    <property type="match status" value="1"/>
</dbReference>
<dbReference type="SMART" id="SM00547">
    <property type="entry name" value="ZnF_RBZ"/>
    <property type="match status" value="1"/>
</dbReference>
<evidence type="ECO:0000256" key="9">
    <source>
        <dbReference type="PROSITE-ProRule" id="PRU00322"/>
    </source>
</evidence>
<dbReference type="InterPro" id="IPR035979">
    <property type="entry name" value="RBD_domain_sf"/>
</dbReference>
<dbReference type="SUPFAM" id="SSF54928">
    <property type="entry name" value="RNA-binding domain, RBD"/>
    <property type="match status" value="1"/>
</dbReference>
<dbReference type="SMART" id="SM00360">
    <property type="entry name" value="RRM"/>
    <property type="match status" value="1"/>
</dbReference>
<evidence type="ECO:0000256" key="10">
    <source>
        <dbReference type="SAM" id="MobiDB-lite"/>
    </source>
</evidence>
<dbReference type="InterPro" id="IPR001876">
    <property type="entry name" value="Znf_RanBP2"/>
</dbReference>
<reference evidence="14" key="1">
    <citation type="submission" date="2022-11" db="UniProtKB">
        <authorList>
            <consortium name="WormBaseParasite"/>
        </authorList>
    </citation>
    <scope>IDENTIFICATION</scope>
</reference>
<evidence type="ECO:0000256" key="2">
    <source>
        <dbReference type="ARBA" id="ARBA00008448"/>
    </source>
</evidence>
<evidence type="ECO:0000313" key="13">
    <source>
        <dbReference type="Proteomes" id="UP000887563"/>
    </source>
</evidence>
<evidence type="ECO:0000259" key="11">
    <source>
        <dbReference type="PROSITE" id="PS50102"/>
    </source>
</evidence>
<dbReference type="InterPro" id="IPR012677">
    <property type="entry name" value="Nucleotide-bd_a/b_plait_sf"/>
</dbReference>
<dbReference type="InterPro" id="IPR036443">
    <property type="entry name" value="Znf_RanBP2_sf"/>
</dbReference>